<dbReference type="InterPro" id="IPR036812">
    <property type="entry name" value="NAD(P)_OxRdtase_dom_sf"/>
</dbReference>
<evidence type="ECO:0000313" key="4">
    <source>
        <dbReference type="Proteomes" id="UP000268033"/>
    </source>
</evidence>
<protein>
    <submittedName>
        <fullName evidence="3">Aryl-alcohol dehydrogenase-like predicted oxidoreductase</fullName>
    </submittedName>
</protein>
<dbReference type="GO" id="GO:0005737">
    <property type="term" value="C:cytoplasm"/>
    <property type="evidence" value="ECO:0007669"/>
    <property type="project" value="TreeGrafter"/>
</dbReference>
<dbReference type="InterPro" id="IPR050791">
    <property type="entry name" value="Aldo-Keto_reductase"/>
</dbReference>
<accession>A0A3N1P6I3</accession>
<keyword evidence="4" id="KW-1185">Reference proteome</keyword>
<gene>
    <name evidence="3" type="ORF">EDC28_10726</name>
</gene>
<dbReference type="SUPFAM" id="SSF51430">
    <property type="entry name" value="NAD(P)-linked oxidoreductase"/>
    <property type="match status" value="1"/>
</dbReference>
<dbReference type="Pfam" id="PF00248">
    <property type="entry name" value="Aldo_ket_red"/>
    <property type="match status" value="1"/>
</dbReference>
<reference evidence="3 4" key="1">
    <citation type="submission" date="2018-11" db="EMBL/GenBank/DDBJ databases">
        <title>Genomic Encyclopedia of Type Strains, Phase IV (KMG-IV): sequencing the most valuable type-strain genomes for metagenomic binning, comparative biology and taxonomic classification.</title>
        <authorList>
            <person name="Goeker M."/>
        </authorList>
    </citation>
    <scope>NUCLEOTIDE SEQUENCE [LARGE SCALE GENOMIC DNA]</scope>
    <source>
        <strain evidence="3 4">DSM 21945</strain>
    </source>
</reference>
<dbReference type="InterPro" id="IPR023210">
    <property type="entry name" value="NADP_OxRdtase_dom"/>
</dbReference>
<proteinExistence type="predicted"/>
<keyword evidence="1" id="KW-0560">Oxidoreductase</keyword>
<sequence>MLQRQLGQFGPQVSALGLGCMGLSGGYGRPVNHGDALRQLQSAVDMGVSFFDTAEAYGPFTNEALLGQALAPVRDKVVIATKFGSQISRDGTLHAPQSRPDHIRGVVEASLTRLDTDHIDILYQDRFDPQVPIEEVAGTVQALIKEGKVRYFAMANSCPDIIRRAHQVQPLAAVQCEYSLWQRPEPQMLALVAELAIGLVACRPLGQGLLSGLLDQHSHFRRGDVRRDQPRFSRANLQQLAPSLARLHAIAEGHRASCAQVALAWLLARYPALVPVPGSSNPQHLAENLAATRLVLPEAELALLDGLFATEQSLPNEAMMAMA</sequence>
<dbReference type="PANTHER" id="PTHR43625:SF77">
    <property type="entry name" value="ALDO-KETO REDUCTASE"/>
    <property type="match status" value="1"/>
</dbReference>
<dbReference type="EMBL" id="RJUL01000007">
    <property type="protein sequence ID" value="ROQ24145.1"/>
    <property type="molecule type" value="Genomic_DNA"/>
</dbReference>
<dbReference type="Gene3D" id="3.20.20.100">
    <property type="entry name" value="NADP-dependent oxidoreductase domain"/>
    <property type="match status" value="1"/>
</dbReference>
<feature type="domain" description="NADP-dependent oxidoreductase" evidence="2">
    <location>
        <begin position="16"/>
        <end position="307"/>
    </location>
</feature>
<evidence type="ECO:0000259" key="2">
    <source>
        <dbReference type="Pfam" id="PF00248"/>
    </source>
</evidence>
<organism evidence="3 4">
    <name type="scientific">Gallaecimonas pentaromativorans</name>
    <dbReference type="NCBI Taxonomy" id="584787"/>
    <lineage>
        <taxon>Bacteria</taxon>
        <taxon>Pseudomonadati</taxon>
        <taxon>Pseudomonadota</taxon>
        <taxon>Gammaproteobacteria</taxon>
        <taxon>Enterobacterales</taxon>
        <taxon>Gallaecimonadaceae</taxon>
        <taxon>Gallaecimonas</taxon>
    </lineage>
</organism>
<dbReference type="RefSeq" id="WP_123421927.1">
    <property type="nucleotide sequence ID" value="NZ_RJUL01000007.1"/>
</dbReference>
<dbReference type="PROSITE" id="PS51257">
    <property type="entry name" value="PROKAR_LIPOPROTEIN"/>
    <property type="match status" value="1"/>
</dbReference>
<dbReference type="Proteomes" id="UP000268033">
    <property type="component" value="Unassembled WGS sequence"/>
</dbReference>
<dbReference type="GO" id="GO:0016491">
    <property type="term" value="F:oxidoreductase activity"/>
    <property type="evidence" value="ECO:0007669"/>
    <property type="project" value="UniProtKB-KW"/>
</dbReference>
<evidence type="ECO:0000313" key="3">
    <source>
        <dbReference type="EMBL" id="ROQ24145.1"/>
    </source>
</evidence>
<dbReference type="AlphaFoldDB" id="A0A3N1P6I3"/>
<comment type="caution">
    <text evidence="3">The sequence shown here is derived from an EMBL/GenBank/DDBJ whole genome shotgun (WGS) entry which is preliminary data.</text>
</comment>
<evidence type="ECO:0000256" key="1">
    <source>
        <dbReference type="ARBA" id="ARBA00023002"/>
    </source>
</evidence>
<name>A0A3N1P6I3_9GAMM</name>
<dbReference type="PANTHER" id="PTHR43625">
    <property type="entry name" value="AFLATOXIN B1 ALDEHYDE REDUCTASE"/>
    <property type="match status" value="1"/>
</dbReference>
<dbReference type="STRING" id="584787.GCA_001247655_01259"/>